<evidence type="ECO:0000256" key="4">
    <source>
        <dbReference type="ARBA" id="ARBA00022989"/>
    </source>
</evidence>
<proteinExistence type="predicted"/>
<dbReference type="PANTHER" id="PTHR31585">
    <property type="entry name" value="FOLATE-BIOPTERIN TRANSPORTER 1, CHLOROPLASTIC"/>
    <property type="match status" value="1"/>
</dbReference>
<dbReference type="AlphaFoldDB" id="K3W684"/>
<reference evidence="7" key="3">
    <citation type="submission" date="2015-02" db="UniProtKB">
        <authorList>
            <consortium name="EnsemblProtists"/>
        </authorList>
    </citation>
    <scope>IDENTIFICATION</scope>
    <source>
        <strain evidence="7">DAOM BR144</strain>
    </source>
</reference>
<evidence type="ECO:0000256" key="3">
    <source>
        <dbReference type="ARBA" id="ARBA00022692"/>
    </source>
</evidence>
<dbReference type="EMBL" id="GL376636">
    <property type="status" value="NOT_ANNOTATED_CDS"/>
    <property type="molecule type" value="Genomic_DNA"/>
</dbReference>
<dbReference type="OMA" id="SAYGWFF"/>
<dbReference type="Pfam" id="PF03092">
    <property type="entry name" value="BT1"/>
    <property type="match status" value="1"/>
</dbReference>
<sequence length="235" mass="26362">MDTKMDLVERVSYISSATKGKEDGDYTGVKTPGDIEGGALRAGGAPNPWGRDYIGLLIQYMAVGMIYGTLPGTVYPFLLNYLNMEGTQVVSARVLLNLPWSFKVVYGILSDCFPIFGYRRRPFMMIVRDEERDRGFKVTNADIKSDTHEVRWDVTYVLIIRYVVNLLGLCFLPLLPSQKAQTQELKRNGGKSKYLGAFTVFYVIFALCWSVMVNVMSIYPSTKCLKLVGGNGCKK</sequence>
<dbReference type="Proteomes" id="UP000019132">
    <property type="component" value="Unassembled WGS sequence"/>
</dbReference>
<dbReference type="STRING" id="431595.K3W684"/>
<keyword evidence="4 6" id="KW-1133">Transmembrane helix</keyword>
<keyword evidence="3 6" id="KW-0812">Transmembrane</keyword>
<reference evidence="8" key="2">
    <citation type="submission" date="2010-04" db="EMBL/GenBank/DDBJ databases">
        <authorList>
            <person name="Buell R."/>
            <person name="Hamilton J."/>
            <person name="Hostetler J."/>
        </authorList>
    </citation>
    <scope>NUCLEOTIDE SEQUENCE [LARGE SCALE GENOMIC DNA]</scope>
    <source>
        <strain evidence="8">DAOM:BR144</strain>
    </source>
</reference>
<evidence type="ECO:0000313" key="7">
    <source>
        <dbReference type="EnsemblProtists" id="PYU1_T000475"/>
    </source>
</evidence>
<protein>
    <submittedName>
        <fullName evidence="7">Uncharacterized protein</fullName>
    </submittedName>
</protein>
<keyword evidence="5 6" id="KW-0472">Membrane</keyword>
<feature type="transmembrane region" description="Helical" evidence="6">
    <location>
        <begin position="98"/>
        <end position="118"/>
    </location>
</feature>
<feature type="transmembrane region" description="Helical" evidence="6">
    <location>
        <begin position="57"/>
        <end position="78"/>
    </location>
</feature>
<dbReference type="eggNOG" id="ENOG502RVJ4">
    <property type="taxonomic scope" value="Eukaryota"/>
</dbReference>
<accession>K3W684</accession>
<reference evidence="8" key="1">
    <citation type="journal article" date="2010" name="Genome Biol.">
        <title>Genome sequence of the necrotrophic plant pathogen Pythium ultimum reveals original pathogenicity mechanisms and effector repertoire.</title>
        <authorList>
            <person name="Levesque C.A."/>
            <person name="Brouwer H."/>
            <person name="Cano L."/>
            <person name="Hamilton J.P."/>
            <person name="Holt C."/>
            <person name="Huitema E."/>
            <person name="Raffaele S."/>
            <person name="Robideau G.P."/>
            <person name="Thines M."/>
            <person name="Win J."/>
            <person name="Zerillo M.M."/>
            <person name="Beakes G.W."/>
            <person name="Boore J.L."/>
            <person name="Busam D."/>
            <person name="Dumas B."/>
            <person name="Ferriera S."/>
            <person name="Fuerstenberg S.I."/>
            <person name="Gachon C.M."/>
            <person name="Gaulin E."/>
            <person name="Govers F."/>
            <person name="Grenville-Briggs L."/>
            <person name="Horner N."/>
            <person name="Hostetler J."/>
            <person name="Jiang R.H."/>
            <person name="Johnson J."/>
            <person name="Krajaejun T."/>
            <person name="Lin H."/>
            <person name="Meijer H.J."/>
            <person name="Moore B."/>
            <person name="Morris P."/>
            <person name="Phuntmart V."/>
            <person name="Puiu D."/>
            <person name="Shetty J."/>
            <person name="Stajich J.E."/>
            <person name="Tripathy S."/>
            <person name="Wawra S."/>
            <person name="van West P."/>
            <person name="Whitty B.R."/>
            <person name="Coutinho P.M."/>
            <person name="Henrissat B."/>
            <person name="Martin F."/>
            <person name="Thomas P.D."/>
            <person name="Tyler B.M."/>
            <person name="De Vries R.P."/>
            <person name="Kamoun S."/>
            <person name="Yandell M."/>
            <person name="Tisserat N."/>
            <person name="Buell C.R."/>
        </authorList>
    </citation>
    <scope>NUCLEOTIDE SEQUENCE</scope>
    <source>
        <strain evidence="8">DAOM:BR144</strain>
    </source>
</reference>
<dbReference type="GO" id="GO:0016020">
    <property type="term" value="C:membrane"/>
    <property type="evidence" value="ECO:0007669"/>
    <property type="project" value="UniProtKB-SubCell"/>
</dbReference>
<name>K3W684_GLOUD</name>
<evidence type="ECO:0000256" key="6">
    <source>
        <dbReference type="SAM" id="Phobius"/>
    </source>
</evidence>
<dbReference type="VEuPathDB" id="FungiDB:PYU1_G000475"/>
<dbReference type="InParanoid" id="K3W684"/>
<evidence type="ECO:0000256" key="2">
    <source>
        <dbReference type="ARBA" id="ARBA00022448"/>
    </source>
</evidence>
<keyword evidence="2" id="KW-0813">Transport</keyword>
<comment type="subcellular location">
    <subcellularLocation>
        <location evidence="1">Membrane</location>
        <topology evidence="1">Multi-pass membrane protein</topology>
    </subcellularLocation>
</comment>
<keyword evidence="8" id="KW-1185">Reference proteome</keyword>
<feature type="transmembrane region" description="Helical" evidence="6">
    <location>
        <begin position="154"/>
        <end position="174"/>
    </location>
</feature>
<dbReference type="InterPro" id="IPR039309">
    <property type="entry name" value="BT1"/>
</dbReference>
<feature type="transmembrane region" description="Helical" evidence="6">
    <location>
        <begin position="194"/>
        <end position="216"/>
    </location>
</feature>
<dbReference type="PANTHER" id="PTHR31585:SF53">
    <property type="entry name" value="TRANSMEMBRANE PROTEIN"/>
    <property type="match status" value="1"/>
</dbReference>
<dbReference type="EnsemblProtists" id="PYU1_T000475">
    <property type="protein sequence ID" value="PYU1_T000475"/>
    <property type="gene ID" value="PYU1_G000475"/>
</dbReference>
<evidence type="ECO:0000313" key="8">
    <source>
        <dbReference type="Proteomes" id="UP000019132"/>
    </source>
</evidence>
<organism evidence="7 8">
    <name type="scientific">Globisporangium ultimum (strain ATCC 200006 / CBS 805.95 / DAOM BR144)</name>
    <name type="common">Pythium ultimum</name>
    <dbReference type="NCBI Taxonomy" id="431595"/>
    <lineage>
        <taxon>Eukaryota</taxon>
        <taxon>Sar</taxon>
        <taxon>Stramenopiles</taxon>
        <taxon>Oomycota</taxon>
        <taxon>Peronosporomycetes</taxon>
        <taxon>Pythiales</taxon>
        <taxon>Pythiaceae</taxon>
        <taxon>Globisporangium</taxon>
    </lineage>
</organism>
<dbReference type="HOGENOM" id="CLU_018801_0_0_1"/>
<evidence type="ECO:0000256" key="5">
    <source>
        <dbReference type="ARBA" id="ARBA00023136"/>
    </source>
</evidence>
<evidence type="ECO:0000256" key="1">
    <source>
        <dbReference type="ARBA" id="ARBA00004141"/>
    </source>
</evidence>